<dbReference type="Pfam" id="PF00271">
    <property type="entry name" value="Helicase_C"/>
    <property type="match status" value="1"/>
</dbReference>
<evidence type="ECO:0000256" key="9">
    <source>
        <dbReference type="ARBA" id="ARBA00034808"/>
    </source>
</evidence>
<dbReference type="InterPro" id="IPR011545">
    <property type="entry name" value="DEAD/DEAH_box_helicase_dom"/>
</dbReference>
<dbReference type="InterPro" id="IPR001650">
    <property type="entry name" value="Helicase_C-like"/>
</dbReference>
<feature type="domain" description="Helicase C-terminal" evidence="12">
    <location>
        <begin position="512"/>
        <end position="666"/>
    </location>
</feature>
<dbReference type="Pfam" id="PF13361">
    <property type="entry name" value="UvrD_C"/>
    <property type="match status" value="1"/>
</dbReference>
<dbReference type="InterPro" id="IPR004589">
    <property type="entry name" value="DNA_helicase_ATP-dep_RecQ"/>
</dbReference>
<organism evidence="14 15">
    <name type="scientific">Thioclava marina</name>
    <dbReference type="NCBI Taxonomy" id="1915077"/>
    <lineage>
        <taxon>Bacteria</taxon>
        <taxon>Pseudomonadati</taxon>
        <taxon>Pseudomonadota</taxon>
        <taxon>Alphaproteobacteria</taxon>
        <taxon>Rhodobacterales</taxon>
        <taxon>Paracoccaceae</taxon>
        <taxon>Thioclava</taxon>
    </lineage>
</organism>
<reference evidence="14 15" key="1">
    <citation type="submission" date="2016-11" db="EMBL/GenBank/DDBJ databases">
        <title>A multilocus sequence analysis scheme for characterization of bacteria in the genus Thioclava.</title>
        <authorList>
            <person name="Liu Y."/>
            <person name="Shao Z."/>
        </authorList>
    </citation>
    <scope>NUCLEOTIDE SEQUENCE [LARGE SCALE GENOMIC DNA]</scope>
    <source>
        <strain evidence="14 15">11.10-0-13</strain>
    </source>
</reference>
<evidence type="ECO:0000256" key="5">
    <source>
        <dbReference type="ARBA" id="ARBA00022840"/>
    </source>
</evidence>
<keyword evidence="15" id="KW-1185">Reference proteome</keyword>
<dbReference type="PROSITE" id="PS51198">
    <property type="entry name" value="UVRD_HELICASE_ATP_BIND"/>
    <property type="match status" value="1"/>
</dbReference>
<dbReference type="CDD" id="cd17932">
    <property type="entry name" value="DEXQc_UvrD"/>
    <property type="match status" value="1"/>
</dbReference>
<dbReference type="InterPro" id="IPR014017">
    <property type="entry name" value="DNA_helicase_UvrD-like_C"/>
</dbReference>
<keyword evidence="6" id="KW-0238">DNA-binding</keyword>
<dbReference type="SMART" id="SM00490">
    <property type="entry name" value="HELICc"/>
    <property type="match status" value="1"/>
</dbReference>
<dbReference type="InterPro" id="IPR014016">
    <property type="entry name" value="UvrD-like_ATP-bd"/>
</dbReference>
<name>A0ABX3ML40_9RHOB</name>
<comment type="similarity">
    <text evidence="1">Belongs to the helicase family. RecQ subfamily.</text>
</comment>
<evidence type="ECO:0000256" key="1">
    <source>
        <dbReference type="ARBA" id="ARBA00005446"/>
    </source>
</evidence>
<dbReference type="SMART" id="SM00487">
    <property type="entry name" value="DEXDc"/>
    <property type="match status" value="1"/>
</dbReference>
<evidence type="ECO:0000259" key="12">
    <source>
        <dbReference type="PROSITE" id="PS51194"/>
    </source>
</evidence>
<dbReference type="InterPro" id="IPR027417">
    <property type="entry name" value="P-loop_NTPase"/>
</dbReference>
<keyword evidence="7" id="KW-0413">Isomerase</keyword>
<evidence type="ECO:0000256" key="10">
    <source>
        <dbReference type="PROSITE-ProRule" id="PRU00560"/>
    </source>
</evidence>
<keyword evidence="3 10" id="KW-0378">Hydrolase</keyword>
<evidence type="ECO:0000256" key="8">
    <source>
        <dbReference type="ARBA" id="ARBA00034617"/>
    </source>
</evidence>
<accession>A0ABX3ML40</accession>
<evidence type="ECO:0000313" key="14">
    <source>
        <dbReference type="EMBL" id="OOY11955.1"/>
    </source>
</evidence>
<evidence type="ECO:0000256" key="7">
    <source>
        <dbReference type="ARBA" id="ARBA00023235"/>
    </source>
</evidence>
<keyword evidence="2 10" id="KW-0547">Nucleotide-binding</keyword>
<evidence type="ECO:0000313" key="15">
    <source>
        <dbReference type="Proteomes" id="UP000242224"/>
    </source>
</evidence>
<evidence type="ECO:0000259" key="11">
    <source>
        <dbReference type="PROSITE" id="PS51192"/>
    </source>
</evidence>
<keyword evidence="4 10" id="KW-0347">Helicase</keyword>
<evidence type="ECO:0000256" key="3">
    <source>
        <dbReference type="ARBA" id="ARBA00022801"/>
    </source>
</evidence>
<dbReference type="SUPFAM" id="SSF52540">
    <property type="entry name" value="P-loop containing nucleoside triphosphate hydrolases"/>
    <property type="match status" value="2"/>
</dbReference>
<feature type="domain" description="Helicase ATP-binding" evidence="11">
    <location>
        <begin position="310"/>
        <end position="486"/>
    </location>
</feature>
<sequence>MQGSANKTGSDLLARCVAIDLEVDPSTARIFSFAAAKSAFESEALVVRAAVEAGLQSLDAFCDGFNHVIGHNILRHDLPHLMAASMRFARLAESPIDTLWLNPLAFPRNPYHHLVKHYQDGRLQSGHVNDPEFDARLVFEVLNNQIEAFAEIGKRSPDALTAYHYLCSRPPRSEGFEKLFDTIRQTKRPDKQEAHAAIRRLLETACCSTNLERTLENLDDISLSWPMAYALSWISVAGGDSVMPPWVRAQFRDAARIVRDLRDTKCGDAACAYCRAHNDPRRALHRWFGFESFRPEPVDEFGRPLQERIVETAMHGESLLGILPTGTGKSICYQIPALSRFDKTGALTVVISPLVALMADQVQGLARAGIASAVTVNGLLSLPERQDALDRVRLGDAAILLISPEQLRSTSVRSVLAQREVGLWVLDEAHCVSKWGHDFRPDYRYISRFIKESSGEDVAPVLCLTATAKPDVVRDIREHFSERLGCELTLLDGGASRTNLSFSVLPTQRQTKLADILDALESDLPATGASGAVVYCATRNTTERVAEFLKQQGLAAERYHAGLSPDEKRDIQEAFRVGELRVIAATNAFGMGIDKPDIRLVVHGDVPGSLENYLQEAGRAGRDRDPAKCVLLFNSDDVDRQFSLSARSRLARHEIGAILKAVRRLDVRSGKKGEVIATPGEIIHEEKDREFLRDNATEDTRVKTAVAWLEEAALLRREENRVQVFPASLLVRSLEQVRKILDQAEITGTRRQQLLGIVQHIINAPADEGISTDDLSGASGLTGPALRKAMTDLEALGIANNDTNITIHVHVAVENASRARFEAAARLERDLIAQMREDAPDADNGEASAFNLAATSQALREKGHGTVRPDVIEGLLRGMAHDGRDMEGGRGNLHLRKASRTSLFVRLQRSWSVIEKTAELRRLGAERLLEHLVGRVQKGLRGKDIPVETTLGALLGAINGDAMLRGAVNDPNKLMDRALLWLHEQQVVALGKGLSVFRPAITLHLNPKGGQFTTQHFAPLEEHYTEQTIQTHVMAAYGEKGLKSIDDAERLAADYFVLDRDAFMRRWMPGRGTEFRRQATGEVWRQIVDALGNSTQEKIVQDDREQTNVLVLAGPGSGKTRVLVHRIAYLVKIKREDPNGILVLAYNRHAVAEIRERLRRLIGDDARFITVSTIHALAMRLVGASFAGRTGAEGQDFDTLLMDAVKLLRGDGLDKVEAEALRDTLIQGYRWILVDEYQDVGPEEYALISAVAGRSLDDPDMRISLFAVGDDDQNIYSFAGASIRHIRQFEEDYSAKPFFLTENYRSTGHIITAANAVIEAASARMKIGHDITVTNGRSKEPMGGIMATLDPVAHGRVQILGCPAGNDAQAMAALDELVRLSRLIPDWTWSRAAIISRDWRKLAPVRDFAEALGIPVEYANEKLPGLWRMREMQIFIEALRADHGRVVSLSDLTGILNSIPSSRWTDRIGEGLGLLAREVDGRNLPAPDVIEWFAEWSREAWSEQRGLKLLTAHRAKGLEFDDVVILDGGWERPSRNEDQDAPRRLFYVAMTRARRNLIVMSNDNHEYLPEQSPSIINRHVTPDLSAFPGPRRYFQSAEMRMVDLSFAGRQRAGHPALRAIAEARVGEPIFLTHELDRWQLKDVHGRSLGRMSKSFTPPANARFLRGEIAAILRWRKEDGHEAFHHTLRRDAWEVIIPELVFEAC</sequence>
<feature type="domain" description="UvrD-like helicase ATP-binding" evidence="13">
    <location>
        <begin position="1092"/>
        <end position="1307"/>
    </location>
</feature>
<dbReference type="NCBIfam" id="TIGR00614">
    <property type="entry name" value="recQ_fam"/>
    <property type="match status" value="1"/>
</dbReference>
<evidence type="ECO:0000259" key="13">
    <source>
        <dbReference type="PROSITE" id="PS51198"/>
    </source>
</evidence>
<dbReference type="PROSITE" id="PS51192">
    <property type="entry name" value="HELICASE_ATP_BIND_1"/>
    <property type="match status" value="1"/>
</dbReference>
<comment type="caution">
    <text evidence="14">The sequence shown here is derived from an EMBL/GenBank/DDBJ whole genome shotgun (WGS) entry which is preliminary data.</text>
</comment>
<dbReference type="PROSITE" id="PS51194">
    <property type="entry name" value="HELICASE_CTER"/>
    <property type="match status" value="1"/>
</dbReference>
<dbReference type="Proteomes" id="UP000242224">
    <property type="component" value="Unassembled WGS sequence"/>
</dbReference>
<comment type="catalytic activity">
    <reaction evidence="8">
        <text>Couples ATP hydrolysis with the unwinding of duplex DNA by translocating in the 3'-5' direction.</text>
        <dbReference type="EC" id="5.6.2.4"/>
    </reaction>
</comment>
<dbReference type="CDD" id="cd18018">
    <property type="entry name" value="DEXHc_RecQ4-like"/>
    <property type="match status" value="1"/>
</dbReference>
<dbReference type="InterPro" id="IPR014001">
    <property type="entry name" value="Helicase_ATP-bd"/>
</dbReference>
<dbReference type="SUPFAM" id="SSF53098">
    <property type="entry name" value="Ribonuclease H-like"/>
    <property type="match status" value="1"/>
</dbReference>
<proteinExistence type="inferred from homology"/>
<dbReference type="InterPro" id="IPR012337">
    <property type="entry name" value="RNaseH-like_sf"/>
</dbReference>
<feature type="binding site" evidence="10">
    <location>
        <begin position="1113"/>
        <end position="1120"/>
    </location>
    <ligand>
        <name>ATP</name>
        <dbReference type="ChEBI" id="CHEBI:30616"/>
    </ligand>
</feature>
<dbReference type="EC" id="5.6.2.4" evidence="9"/>
<dbReference type="PANTHER" id="PTHR13710">
    <property type="entry name" value="DNA HELICASE RECQ FAMILY MEMBER"/>
    <property type="match status" value="1"/>
</dbReference>
<evidence type="ECO:0000256" key="4">
    <source>
        <dbReference type="ARBA" id="ARBA00022806"/>
    </source>
</evidence>
<dbReference type="PANTHER" id="PTHR13710:SF105">
    <property type="entry name" value="ATP-DEPENDENT DNA HELICASE Q1"/>
    <property type="match status" value="1"/>
</dbReference>
<dbReference type="EMBL" id="MPZS01000002">
    <property type="protein sequence ID" value="OOY11955.1"/>
    <property type="molecule type" value="Genomic_DNA"/>
</dbReference>
<evidence type="ECO:0000256" key="2">
    <source>
        <dbReference type="ARBA" id="ARBA00022741"/>
    </source>
</evidence>
<protein>
    <recommendedName>
        <fullName evidence="9">DNA 3'-5' helicase</fullName>
        <ecNumber evidence="9">5.6.2.4</ecNumber>
    </recommendedName>
</protein>
<dbReference type="Gene3D" id="3.40.50.300">
    <property type="entry name" value="P-loop containing nucleotide triphosphate hydrolases"/>
    <property type="match status" value="5"/>
</dbReference>
<evidence type="ECO:0000256" key="6">
    <source>
        <dbReference type="ARBA" id="ARBA00023125"/>
    </source>
</evidence>
<dbReference type="GO" id="GO:0004386">
    <property type="term" value="F:helicase activity"/>
    <property type="evidence" value="ECO:0007669"/>
    <property type="project" value="UniProtKB-KW"/>
</dbReference>
<dbReference type="Pfam" id="PF13245">
    <property type="entry name" value="AAA_19"/>
    <property type="match status" value="1"/>
</dbReference>
<dbReference type="Pfam" id="PF00270">
    <property type="entry name" value="DEAD"/>
    <property type="match status" value="1"/>
</dbReference>
<gene>
    <name evidence="14" type="ORF">BMG00_12835</name>
</gene>
<keyword evidence="5 10" id="KW-0067">ATP-binding</keyword>